<dbReference type="GO" id="GO:0016020">
    <property type="term" value="C:membrane"/>
    <property type="evidence" value="ECO:0007669"/>
    <property type="project" value="TreeGrafter"/>
</dbReference>
<evidence type="ECO:0000313" key="4">
    <source>
        <dbReference type="Proteomes" id="UP001488805"/>
    </source>
</evidence>
<dbReference type="GO" id="GO:0005882">
    <property type="term" value="C:intermediate filament"/>
    <property type="evidence" value="ECO:0007669"/>
    <property type="project" value="TreeGrafter"/>
</dbReference>
<comment type="caution">
    <text evidence="3">The sequence shown here is derived from an EMBL/GenBank/DDBJ whole genome shotgun (WGS) entry which is preliminary data.</text>
</comment>
<dbReference type="GO" id="GO:0045104">
    <property type="term" value="P:intermediate filament cytoskeleton organization"/>
    <property type="evidence" value="ECO:0007669"/>
    <property type="project" value="InterPro"/>
</dbReference>
<dbReference type="Gene3D" id="3.90.1290.10">
    <property type="entry name" value="Plakin repeat"/>
    <property type="match status" value="1"/>
</dbReference>
<name>A0AAW1G1M1_ZOAVI</name>
<protein>
    <submittedName>
        <fullName evidence="3">Uncharacterized protein</fullName>
    </submittedName>
</protein>
<dbReference type="Pfam" id="PF00681">
    <property type="entry name" value="Plectin"/>
    <property type="match status" value="2"/>
</dbReference>
<dbReference type="GO" id="GO:0045296">
    <property type="term" value="F:cadherin binding"/>
    <property type="evidence" value="ECO:0007669"/>
    <property type="project" value="TreeGrafter"/>
</dbReference>
<evidence type="ECO:0000256" key="2">
    <source>
        <dbReference type="ARBA" id="ARBA00022737"/>
    </source>
</evidence>
<dbReference type="Proteomes" id="UP001488805">
    <property type="component" value="Unassembled WGS sequence"/>
</dbReference>
<dbReference type="GO" id="GO:0005737">
    <property type="term" value="C:cytoplasm"/>
    <property type="evidence" value="ECO:0007669"/>
    <property type="project" value="TreeGrafter"/>
</dbReference>
<gene>
    <name evidence="3" type="ORF">VZT92_002443</name>
</gene>
<dbReference type="InterPro" id="IPR001101">
    <property type="entry name" value="Plectin_repeat"/>
</dbReference>
<keyword evidence="4" id="KW-1185">Reference proteome</keyword>
<dbReference type="SUPFAM" id="SSF75399">
    <property type="entry name" value="Plakin repeat"/>
    <property type="match status" value="1"/>
</dbReference>
<organism evidence="3 4">
    <name type="scientific">Zoarces viviparus</name>
    <name type="common">Viviparous eelpout</name>
    <name type="synonym">Blennius viviparus</name>
    <dbReference type="NCBI Taxonomy" id="48416"/>
    <lineage>
        <taxon>Eukaryota</taxon>
        <taxon>Metazoa</taxon>
        <taxon>Chordata</taxon>
        <taxon>Craniata</taxon>
        <taxon>Vertebrata</taxon>
        <taxon>Euteleostomi</taxon>
        <taxon>Actinopterygii</taxon>
        <taxon>Neopterygii</taxon>
        <taxon>Teleostei</taxon>
        <taxon>Neoteleostei</taxon>
        <taxon>Acanthomorphata</taxon>
        <taxon>Eupercaria</taxon>
        <taxon>Perciformes</taxon>
        <taxon>Cottioidei</taxon>
        <taxon>Zoarcales</taxon>
        <taxon>Zoarcidae</taxon>
        <taxon>Zoarcinae</taxon>
        <taxon>Zoarces</taxon>
    </lineage>
</organism>
<keyword evidence="1" id="KW-0597">Phosphoprotein</keyword>
<accession>A0AAW1G1M1</accession>
<reference evidence="3 4" key="1">
    <citation type="journal article" date="2024" name="Genome Biol. Evol.">
        <title>Chromosome-level genome assembly of the viviparous eelpout Zoarces viviparus.</title>
        <authorList>
            <person name="Fuhrmann N."/>
            <person name="Brasseur M.V."/>
            <person name="Bakowski C.E."/>
            <person name="Podsiadlowski L."/>
            <person name="Prost S."/>
            <person name="Krehenwinkel H."/>
            <person name="Mayer C."/>
        </authorList>
    </citation>
    <scope>NUCLEOTIDE SEQUENCE [LARGE SCALE GENOMIC DNA]</scope>
    <source>
        <strain evidence="3">NO-MEL_2022_Ind0_liver</strain>
    </source>
</reference>
<dbReference type="PANTHER" id="PTHR23169">
    <property type="entry name" value="ENVOPLAKIN"/>
    <property type="match status" value="1"/>
</dbReference>
<dbReference type="InterPro" id="IPR035915">
    <property type="entry name" value="Plakin_repeat_sf"/>
</dbReference>
<dbReference type="EMBL" id="JBCEZU010000013">
    <property type="protein sequence ID" value="KAK9539964.1"/>
    <property type="molecule type" value="Genomic_DNA"/>
</dbReference>
<dbReference type="AlphaFoldDB" id="A0AAW1G1M1"/>
<sequence length="147" mass="16590">MYTVQKAAPRGLIEENQLQRLLHAQKAFTGVEDPMTKECLSVGEAVQKGWMLKDTAIHYMEAQHLTGGLVKLNTGRRVSIFDAIGSKMIDNAMMRELQNESTYIKDIEKISYKRALDCCKKDRVSGLPMLPTHSKESGNNSTRYARL</sequence>
<proteinExistence type="predicted"/>
<dbReference type="InterPro" id="IPR043197">
    <property type="entry name" value="Plakin"/>
</dbReference>
<dbReference type="GO" id="GO:0005198">
    <property type="term" value="F:structural molecule activity"/>
    <property type="evidence" value="ECO:0007669"/>
    <property type="project" value="TreeGrafter"/>
</dbReference>
<keyword evidence="2" id="KW-0677">Repeat</keyword>
<dbReference type="PANTHER" id="PTHR23169:SF7">
    <property type="entry name" value="ENVOPLAKIN"/>
    <property type="match status" value="1"/>
</dbReference>
<evidence type="ECO:0000256" key="1">
    <source>
        <dbReference type="ARBA" id="ARBA00022553"/>
    </source>
</evidence>
<evidence type="ECO:0000313" key="3">
    <source>
        <dbReference type="EMBL" id="KAK9539964.1"/>
    </source>
</evidence>
<dbReference type="SMART" id="SM00250">
    <property type="entry name" value="PLEC"/>
    <property type="match status" value="2"/>
</dbReference>
<dbReference type="GO" id="GO:0042060">
    <property type="term" value="P:wound healing"/>
    <property type="evidence" value="ECO:0007669"/>
    <property type="project" value="TreeGrafter"/>
</dbReference>